<gene>
    <name evidence="1" type="ORF">SBW85_17985</name>
</gene>
<dbReference type="RefSeq" id="WP_171137010.1">
    <property type="nucleotide sequence ID" value="NZ_AP024894.1"/>
</dbReference>
<comment type="caution">
    <text evidence="1">The sequence shown here is derived from an EMBL/GenBank/DDBJ whole genome shotgun (WGS) entry which is preliminary data.</text>
</comment>
<evidence type="ECO:0000313" key="2">
    <source>
        <dbReference type="Proteomes" id="UP001272325"/>
    </source>
</evidence>
<accession>A0ABU4IM01</accession>
<sequence length="150" mass="17501">MPSFEPSYYRTKLKQLEEDKENTSYAKSHFEENWENLRMRWNDNAGRNVNTRNMSPLCEGYGQLLKFGQQYLDVKNTSASRFELLQRLLIDSAHHHEHFNQVMAETSVQAEERERGLRSSTNLTMQVEEQQQNISAQITAANRHVTPLVG</sequence>
<evidence type="ECO:0000313" key="1">
    <source>
        <dbReference type="EMBL" id="MDW6019593.1"/>
    </source>
</evidence>
<proteinExistence type="predicted"/>
<keyword evidence="2" id="KW-1185">Reference proteome</keyword>
<name>A0ABU4IM01_9VIBR</name>
<reference evidence="1 2" key="1">
    <citation type="submission" date="2023-11" db="EMBL/GenBank/DDBJ databases">
        <title>Plant-associative lifestyle of Vibrio porteresiae and its evolutionary dynamics.</title>
        <authorList>
            <person name="Rameshkumar N."/>
            <person name="Kirti K."/>
        </authorList>
    </citation>
    <scope>NUCLEOTIDE SEQUENCE [LARGE SCALE GENOMIC DNA]</scope>
    <source>
        <strain evidence="1 2">MSSRF60</strain>
    </source>
</reference>
<dbReference type="EMBL" id="JAWRCN010000002">
    <property type="protein sequence ID" value="MDW6019593.1"/>
    <property type="molecule type" value="Genomic_DNA"/>
</dbReference>
<protein>
    <submittedName>
        <fullName evidence="1">Uncharacterized protein</fullName>
    </submittedName>
</protein>
<organism evidence="1 2">
    <name type="scientific">Vibrio plantisponsor</name>
    <dbReference type="NCBI Taxonomy" id="664643"/>
    <lineage>
        <taxon>Bacteria</taxon>
        <taxon>Pseudomonadati</taxon>
        <taxon>Pseudomonadota</taxon>
        <taxon>Gammaproteobacteria</taxon>
        <taxon>Vibrionales</taxon>
        <taxon>Vibrionaceae</taxon>
        <taxon>Vibrio</taxon>
    </lineage>
</organism>
<dbReference type="Proteomes" id="UP001272325">
    <property type="component" value="Unassembled WGS sequence"/>
</dbReference>